<evidence type="ECO:0000256" key="3">
    <source>
        <dbReference type="ARBA" id="ARBA00023163"/>
    </source>
</evidence>
<keyword evidence="1" id="KW-0805">Transcription regulation</keyword>
<evidence type="ECO:0000313" key="6">
    <source>
        <dbReference type="Proteomes" id="UP000240912"/>
    </source>
</evidence>
<keyword evidence="6" id="KW-1185">Reference proteome</keyword>
<keyword evidence="2" id="KW-0238">DNA-binding</keyword>
<dbReference type="AlphaFoldDB" id="A0A2T3HLI5"/>
<proteinExistence type="predicted"/>
<name>A0A2T3HLI5_9SPHI</name>
<dbReference type="InterPro" id="IPR009057">
    <property type="entry name" value="Homeodomain-like_sf"/>
</dbReference>
<gene>
    <name evidence="5" type="ORF">C7T94_11980</name>
</gene>
<evidence type="ECO:0000259" key="4">
    <source>
        <dbReference type="PROSITE" id="PS01124"/>
    </source>
</evidence>
<dbReference type="RefSeq" id="WP_107215554.1">
    <property type="nucleotide sequence ID" value="NZ_KZ686269.1"/>
</dbReference>
<keyword evidence="3" id="KW-0804">Transcription</keyword>
<dbReference type="InterPro" id="IPR018060">
    <property type="entry name" value="HTH_AraC"/>
</dbReference>
<feature type="domain" description="HTH araC/xylS-type" evidence="4">
    <location>
        <begin position="157"/>
        <end position="254"/>
    </location>
</feature>
<dbReference type="Pfam" id="PF20240">
    <property type="entry name" value="DUF6597"/>
    <property type="match status" value="1"/>
</dbReference>
<organism evidence="5 6">
    <name type="scientific">Pedobacter yulinensis</name>
    <dbReference type="NCBI Taxonomy" id="2126353"/>
    <lineage>
        <taxon>Bacteria</taxon>
        <taxon>Pseudomonadati</taxon>
        <taxon>Bacteroidota</taxon>
        <taxon>Sphingobacteriia</taxon>
        <taxon>Sphingobacteriales</taxon>
        <taxon>Sphingobacteriaceae</taxon>
        <taxon>Pedobacter</taxon>
    </lineage>
</organism>
<evidence type="ECO:0000256" key="1">
    <source>
        <dbReference type="ARBA" id="ARBA00023015"/>
    </source>
</evidence>
<sequence length="265" mass="30249">MIFERFSPHPDLARIIECYWLMEDSDTGTRIEKIIPDGFPELIFHYGDPYENNQQGAWKHSSLQIVAGQLTSFFSIRNTGKTGMFAVKFKPTGLTQLYDLPMHRLTDVIADLSLPAYERLNVFQSGIPAGPTKEQLTSILDSHFLKISGRWQDNPVETAVALIFGQRGQISTAGLCAATGVTERQLQRLFRHYVGLSPKLYAQVIRFSHIWQLIREGKSTWQEITFVSGYYDQSHFIRNFKAFSGEDPGSYFFDTPSMANFFLNK</sequence>
<dbReference type="PROSITE" id="PS01124">
    <property type="entry name" value="HTH_ARAC_FAMILY_2"/>
    <property type="match status" value="1"/>
</dbReference>
<dbReference type="Proteomes" id="UP000240912">
    <property type="component" value="Unassembled WGS sequence"/>
</dbReference>
<dbReference type="Pfam" id="PF12833">
    <property type="entry name" value="HTH_18"/>
    <property type="match status" value="1"/>
</dbReference>
<dbReference type="SUPFAM" id="SSF46689">
    <property type="entry name" value="Homeodomain-like"/>
    <property type="match status" value="1"/>
</dbReference>
<comment type="caution">
    <text evidence="5">The sequence shown here is derived from an EMBL/GenBank/DDBJ whole genome shotgun (WGS) entry which is preliminary data.</text>
</comment>
<reference evidence="5 6" key="1">
    <citation type="submission" date="2018-03" db="EMBL/GenBank/DDBJ databases">
        <authorList>
            <person name="Keele B.F."/>
        </authorList>
    </citation>
    <scope>NUCLEOTIDE SEQUENCE [LARGE SCALE GENOMIC DNA]</scope>
    <source>
        <strain evidence="5 6">YL28-9</strain>
    </source>
</reference>
<dbReference type="EMBL" id="PYLS01000005">
    <property type="protein sequence ID" value="PST83294.1"/>
    <property type="molecule type" value="Genomic_DNA"/>
</dbReference>
<dbReference type="GO" id="GO:0043565">
    <property type="term" value="F:sequence-specific DNA binding"/>
    <property type="evidence" value="ECO:0007669"/>
    <property type="project" value="InterPro"/>
</dbReference>
<dbReference type="SMART" id="SM00342">
    <property type="entry name" value="HTH_ARAC"/>
    <property type="match status" value="1"/>
</dbReference>
<evidence type="ECO:0000313" key="5">
    <source>
        <dbReference type="EMBL" id="PST83294.1"/>
    </source>
</evidence>
<protein>
    <recommendedName>
        <fullName evidence="4">HTH araC/xylS-type domain-containing protein</fullName>
    </recommendedName>
</protein>
<dbReference type="GO" id="GO:0003700">
    <property type="term" value="F:DNA-binding transcription factor activity"/>
    <property type="evidence" value="ECO:0007669"/>
    <property type="project" value="InterPro"/>
</dbReference>
<evidence type="ECO:0000256" key="2">
    <source>
        <dbReference type="ARBA" id="ARBA00023125"/>
    </source>
</evidence>
<dbReference type="InterPro" id="IPR046532">
    <property type="entry name" value="DUF6597"/>
</dbReference>
<accession>A0A2T3HLI5</accession>
<dbReference type="PANTHER" id="PTHR46796:SF13">
    <property type="entry name" value="HTH-TYPE TRANSCRIPTIONAL ACTIVATOR RHAS"/>
    <property type="match status" value="1"/>
</dbReference>
<dbReference type="PANTHER" id="PTHR46796">
    <property type="entry name" value="HTH-TYPE TRANSCRIPTIONAL ACTIVATOR RHAS-RELATED"/>
    <property type="match status" value="1"/>
</dbReference>
<dbReference type="InterPro" id="IPR050204">
    <property type="entry name" value="AraC_XylS_family_regulators"/>
</dbReference>
<dbReference type="OrthoDB" id="323290at2"/>
<dbReference type="Gene3D" id="1.10.10.60">
    <property type="entry name" value="Homeodomain-like"/>
    <property type="match status" value="1"/>
</dbReference>